<comment type="caution">
    <text evidence="2">The sequence shown here is derived from an EMBL/GenBank/DDBJ whole genome shotgun (WGS) entry which is preliminary data.</text>
</comment>
<accession>A0A1F7L0R9</accession>
<dbReference type="EMBL" id="MGBR01000001">
    <property type="protein sequence ID" value="OGK73644.1"/>
    <property type="molecule type" value="Genomic_DNA"/>
</dbReference>
<dbReference type="AlphaFoldDB" id="A0A1F7L0R9"/>
<evidence type="ECO:0000313" key="2">
    <source>
        <dbReference type="EMBL" id="OGK73644.1"/>
    </source>
</evidence>
<organism evidence="2 3">
    <name type="scientific">Candidatus Roizmanbacteria bacterium RIFOXYD1_FULL_38_12</name>
    <dbReference type="NCBI Taxonomy" id="1802093"/>
    <lineage>
        <taxon>Bacteria</taxon>
        <taxon>Candidatus Roizmaniibacteriota</taxon>
    </lineage>
</organism>
<protein>
    <submittedName>
        <fullName evidence="2">Uncharacterized protein</fullName>
    </submittedName>
</protein>
<sequence>MNNIGEREERISKIDDTIMIIFQINSFFIFTFPIFINYSISKVCFLRFTLSVGILQLCM</sequence>
<reference evidence="2 3" key="1">
    <citation type="journal article" date="2016" name="Nat. Commun.">
        <title>Thousands of microbial genomes shed light on interconnected biogeochemical processes in an aquifer system.</title>
        <authorList>
            <person name="Anantharaman K."/>
            <person name="Brown C.T."/>
            <person name="Hug L.A."/>
            <person name="Sharon I."/>
            <person name="Castelle C.J."/>
            <person name="Probst A.J."/>
            <person name="Thomas B.C."/>
            <person name="Singh A."/>
            <person name="Wilkins M.J."/>
            <person name="Karaoz U."/>
            <person name="Brodie E.L."/>
            <person name="Williams K.H."/>
            <person name="Hubbard S.S."/>
            <person name="Banfield J.F."/>
        </authorList>
    </citation>
    <scope>NUCLEOTIDE SEQUENCE [LARGE SCALE GENOMIC DNA]</scope>
</reference>
<name>A0A1F7L0R9_9BACT</name>
<evidence type="ECO:0000256" key="1">
    <source>
        <dbReference type="SAM" id="Phobius"/>
    </source>
</evidence>
<evidence type="ECO:0000313" key="3">
    <source>
        <dbReference type="Proteomes" id="UP000177050"/>
    </source>
</evidence>
<dbReference type="Proteomes" id="UP000177050">
    <property type="component" value="Unassembled WGS sequence"/>
</dbReference>
<keyword evidence="1" id="KW-1133">Transmembrane helix</keyword>
<feature type="transmembrane region" description="Helical" evidence="1">
    <location>
        <begin position="20"/>
        <end position="40"/>
    </location>
</feature>
<gene>
    <name evidence="2" type="ORF">A3K52_02565</name>
</gene>
<keyword evidence="1" id="KW-0812">Transmembrane</keyword>
<proteinExistence type="predicted"/>
<keyword evidence="1" id="KW-0472">Membrane</keyword>